<accession>A0A310SUK1</accession>
<organism evidence="1 2">
    <name type="scientific">Eufriesea mexicana</name>
    <dbReference type="NCBI Taxonomy" id="516756"/>
    <lineage>
        <taxon>Eukaryota</taxon>
        <taxon>Metazoa</taxon>
        <taxon>Ecdysozoa</taxon>
        <taxon>Arthropoda</taxon>
        <taxon>Hexapoda</taxon>
        <taxon>Insecta</taxon>
        <taxon>Pterygota</taxon>
        <taxon>Neoptera</taxon>
        <taxon>Endopterygota</taxon>
        <taxon>Hymenoptera</taxon>
        <taxon>Apocrita</taxon>
        <taxon>Aculeata</taxon>
        <taxon>Apoidea</taxon>
        <taxon>Anthophila</taxon>
        <taxon>Apidae</taxon>
        <taxon>Eufriesea</taxon>
    </lineage>
</organism>
<sequence length="278" mass="30153">MPVPVSQTLTLTSTLVPKEESNMPFIDDELLWCPDNDGKMVDLTQCLQESSTGQSVEFSPMELSALVGTPAAPNMPAEEGEGMAGVTGEEPFDTLDTFLRELQADLAEASQPTSTTTSVTPSCRRQRYNIAAANPLLAEKLAAPSSQASPTSIPYATRAEIKTESIQPETSKDFETHWSYYTGRNSFTMSAENGKISGRDAPSVSEKQTVLNAYMAIRVRKANCVERLYGHPSHKSKISERVYAPTVAKGLRQALSCCSGFFERVPPKASSVAWDSNG</sequence>
<gene>
    <name evidence="1" type="ORF">WN48_08921</name>
</gene>
<dbReference type="OrthoDB" id="8196042at2759"/>
<proteinExistence type="predicted"/>
<protein>
    <submittedName>
        <fullName evidence="1">Ecdysone-induced protein 74EF isoform A</fullName>
    </submittedName>
</protein>
<reference evidence="1 2" key="1">
    <citation type="submission" date="2015-07" db="EMBL/GenBank/DDBJ databases">
        <title>The genome of Eufriesea mexicana.</title>
        <authorList>
            <person name="Pan H."/>
            <person name="Kapheim K."/>
        </authorList>
    </citation>
    <scope>NUCLEOTIDE SEQUENCE [LARGE SCALE GENOMIC DNA]</scope>
    <source>
        <strain evidence="1">0111107269</strain>
        <tissue evidence="1">Whole body</tissue>
    </source>
</reference>
<dbReference type="AlphaFoldDB" id="A0A310SUK1"/>
<dbReference type="Proteomes" id="UP000250275">
    <property type="component" value="Unassembled WGS sequence"/>
</dbReference>
<evidence type="ECO:0000313" key="2">
    <source>
        <dbReference type="Proteomes" id="UP000250275"/>
    </source>
</evidence>
<evidence type="ECO:0000313" key="1">
    <source>
        <dbReference type="EMBL" id="OAD61828.1"/>
    </source>
</evidence>
<name>A0A310SUK1_9HYME</name>
<keyword evidence="2" id="KW-1185">Reference proteome</keyword>
<dbReference type="EMBL" id="KQ760132">
    <property type="protein sequence ID" value="OAD61828.1"/>
    <property type="molecule type" value="Genomic_DNA"/>
</dbReference>